<keyword evidence="2" id="KW-0808">Transferase</keyword>
<organism evidence="5 6">
    <name type="scientific">Streptomyces spirodelae</name>
    <dbReference type="NCBI Taxonomy" id="2812904"/>
    <lineage>
        <taxon>Bacteria</taxon>
        <taxon>Bacillati</taxon>
        <taxon>Actinomycetota</taxon>
        <taxon>Actinomycetes</taxon>
        <taxon>Kitasatosporales</taxon>
        <taxon>Streptomycetaceae</taxon>
        <taxon>Streptomyces</taxon>
    </lineage>
</organism>
<dbReference type="CDD" id="cd02440">
    <property type="entry name" value="AdoMet_MTases"/>
    <property type="match status" value="1"/>
</dbReference>
<comment type="caution">
    <text evidence="5">The sequence shown here is derived from an EMBL/GenBank/DDBJ whole genome shotgun (WGS) entry which is preliminary data.</text>
</comment>
<reference evidence="5 6" key="1">
    <citation type="submission" date="2021-02" db="EMBL/GenBank/DDBJ databases">
        <title>Streptomyces spirodelae sp. nov., isolated from duckweed.</title>
        <authorList>
            <person name="Saimee Y."/>
            <person name="Duangmal K."/>
        </authorList>
    </citation>
    <scope>NUCLEOTIDE SEQUENCE [LARGE SCALE GENOMIC DNA]</scope>
    <source>
        <strain evidence="5 6">DW4-2</strain>
    </source>
</reference>
<dbReference type="PANTHER" id="PTHR43464">
    <property type="entry name" value="METHYLTRANSFERASE"/>
    <property type="match status" value="1"/>
</dbReference>
<dbReference type="Pfam" id="PF13847">
    <property type="entry name" value="Methyltransf_31"/>
    <property type="match status" value="1"/>
</dbReference>
<dbReference type="PANTHER" id="PTHR43464:SF19">
    <property type="entry name" value="UBIQUINONE BIOSYNTHESIS O-METHYLTRANSFERASE, MITOCHONDRIAL"/>
    <property type="match status" value="1"/>
</dbReference>
<gene>
    <name evidence="5" type="ORF">JW592_02795</name>
</gene>
<dbReference type="GO" id="GO:0032259">
    <property type="term" value="P:methylation"/>
    <property type="evidence" value="ECO:0007669"/>
    <property type="project" value="UniProtKB-KW"/>
</dbReference>
<evidence type="ECO:0000256" key="1">
    <source>
        <dbReference type="ARBA" id="ARBA00022603"/>
    </source>
</evidence>
<evidence type="ECO:0000259" key="4">
    <source>
        <dbReference type="Pfam" id="PF13847"/>
    </source>
</evidence>
<dbReference type="EMBL" id="JAFFZN010000002">
    <property type="protein sequence ID" value="MBO8184410.1"/>
    <property type="molecule type" value="Genomic_DNA"/>
</dbReference>
<evidence type="ECO:0000313" key="5">
    <source>
        <dbReference type="EMBL" id="MBO8184410.1"/>
    </source>
</evidence>
<dbReference type="InterPro" id="IPR025714">
    <property type="entry name" value="Methyltranfer_dom"/>
</dbReference>
<proteinExistence type="predicted"/>
<accession>A0ABS3WMQ8</accession>
<evidence type="ECO:0000256" key="3">
    <source>
        <dbReference type="ARBA" id="ARBA00022691"/>
    </source>
</evidence>
<sequence length="246" mass="26941">MDRQTRSLLAHADHPIAAPLDDDSVGRLLTRAVVRDDARVLDLGCGSAAWLIRALGQRPGVTAAGVDVSAEALERARRAAEEAGVDGRLTLHRGEAAAFEAPHPFEAVLSVGATHAFGGLLPTLDAALRHLAPGGTVLVGDAYWEREPSRWARETLGEYEDLAGTVEKVTAEGWTPVYAHLSTRHELDDYEWNWTGSLSRWALDHPEHPDSAEALRAAARHRDEWLHGYRESFGFVCMALRRTTDT</sequence>
<name>A0ABS3WMQ8_9ACTN</name>
<evidence type="ECO:0000313" key="6">
    <source>
        <dbReference type="Proteomes" id="UP001518976"/>
    </source>
</evidence>
<keyword evidence="3" id="KW-0949">S-adenosyl-L-methionine</keyword>
<dbReference type="RefSeq" id="WP_209263233.1">
    <property type="nucleotide sequence ID" value="NZ_JAFFZN010000002.1"/>
</dbReference>
<dbReference type="Proteomes" id="UP001518976">
    <property type="component" value="Unassembled WGS sequence"/>
</dbReference>
<dbReference type="GO" id="GO:0008168">
    <property type="term" value="F:methyltransferase activity"/>
    <property type="evidence" value="ECO:0007669"/>
    <property type="project" value="UniProtKB-KW"/>
</dbReference>
<dbReference type="SUPFAM" id="SSF53335">
    <property type="entry name" value="S-adenosyl-L-methionine-dependent methyltransferases"/>
    <property type="match status" value="1"/>
</dbReference>
<dbReference type="InterPro" id="IPR029063">
    <property type="entry name" value="SAM-dependent_MTases_sf"/>
</dbReference>
<protein>
    <submittedName>
        <fullName evidence="5">Class I SAM-dependent methyltransferase</fullName>
    </submittedName>
</protein>
<feature type="domain" description="Methyltransferase" evidence="4">
    <location>
        <begin position="36"/>
        <end position="146"/>
    </location>
</feature>
<keyword evidence="1 5" id="KW-0489">Methyltransferase</keyword>
<evidence type="ECO:0000256" key="2">
    <source>
        <dbReference type="ARBA" id="ARBA00022679"/>
    </source>
</evidence>
<dbReference type="Gene3D" id="3.40.50.150">
    <property type="entry name" value="Vaccinia Virus protein VP39"/>
    <property type="match status" value="1"/>
</dbReference>
<keyword evidence="6" id="KW-1185">Reference proteome</keyword>